<accession>A0A2C5ZD32</accession>
<proteinExistence type="predicted"/>
<reference evidence="1 2" key="1">
    <citation type="submission" date="2017-06" db="EMBL/GenBank/DDBJ databases">
        <title>Ant-infecting Ophiocordyceps genomes reveal a high diversity of potential behavioral manipulation genes and a possible major role for enterotoxins.</title>
        <authorList>
            <person name="De Bekker C."/>
            <person name="Evans H.C."/>
            <person name="Brachmann A."/>
            <person name="Hughes D.P."/>
        </authorList>
    </citation>
    <scope>NUCLEOTIDE SEQUENCE [LARGE SCALE GENOMIC DNA]</scope>
    <source>
        <strain evidence="1 2">1348a</strain>
    </source>
</reference>
<organism evidence="1 2">
    <name type="scientific">Ophiocordyceps australis</name>
    <dbReference type="NCBI Taxonomy" id="1399860"/>
    <lineage>
        <taxon>Eukaryota</taxon>
        <taxon>Fungi</taxon>
        <taxon>Dikarya</taxon>
        <taxon>Ascomycota</taxon>
        <taxon>Pezizomycotina</taxon>
        <taxon>Sordariomycetes</taxon>
        <taxon>Hypocreomycetidae</taxon>
        <taxon>Hypocreales</taxon>
        <taxon>Ophiocordycipitaceae</taxon>
        <taxon>Ophiocordyceps</taxon>
    </lineage>
</organism>
<comment type="caution">
    <text evidence="1">The sequence shown here is derived from an EMBL/GenBank/DDBJ whole genome shotgun (WGS) entry which is preliminary data.</text>
</comment>
<dbReference type="Proteomes" id="UP000224854">
    <property type="component" value="Unassembled WGS sequence"/>
</dbReference>
<evidence type="ECO:0000313" key="2">
    <source>
        <dbReference type="Proteomes" id="UP000224854"/>
    </source>
</evidence>
<evidence type="ECO:0000313" key="1">
    <source>
        <dbReference type="EMBL" id="PHH77773.1"/>
    </source>
</evidence>
<protein>
    <submittedName>
        <fullName evidence="1">Uncharacterized protein</fullName>
    </submittedName>
</protein>
<sequence>MADMNLTLGFVMHASKWPLVEHDGSTYSSDLEEWLSLNHSSKKQRPLRTWQVDTTNHWQSLRQRLALVNTVTLHPLVSEGDAAAGRTMRGQHTAACFWDLFLYKLCRWERGAELPGAWHACVEALEKQVVGWAPRRKPCGQGCLEGYAEELGREQVAVLQVLVNVVTGAVFASLVGSRVAMTRYSVEFGHVMGYFYQLL</sequence>
<dbReference type="AlphaFoldDB" id="A0A2C5ZD32"/>
<name>A0A2C5ZD32_9HYPO</name>
<dbReference type="EMBL" id="NJEU01000253">
    <property type="protein sequence ID" value="PHH77773.1"/>
    <property type="molecule type" value="Genomic_DNA"/>
</dbReference>
<keyword evidence="2" id="KW-1185">Reference proteome</keyword>
<gene>
    <name evidence="1" type="ORF">CDD82_3364</name>
</gene>